<dbReference type="AlphaFoldDB" id="A0AAD1XAA3"/>
<comment type="caution">
    <text evidence="2">The sequence shown here is derived from an EMBL/GenBank/DDBJ whole genome shotgun (WGS) entry which is preliminary data.</text>
</comment>
<keyword evidence="3" id="KW-1185">Reference proteome</keyword>
<dbReference type="Proteomes" id="UP001295684">
    <property type="component" value="Unassembled WGS sequence"/>
</dbReference>
<feature type="compositionally biased region" description="Basic and acidic residues" evidence="1">
    <location>
        <begin position="79"/>
        <end position="98"/>
    </location>
</feature>
<feature type="region of interest" description="Disordered" evidence="1">
    <location>
        <begin position="79"/>
        <end position="111"/>
    </location>
</feature>
<evidence type="ECO:0000256" key="1">
    <source>
        <dbReference type="SAM" id="MobiDB-lite"/>
    </source>
</evidence>
<feature type="compositionally biased region" description="Polar residues" evidence="1">
    <location>
        <begin position="12"/>
        <end position="39"/>
    </location>
</feature>
<sequence length="129" mass="14512">MLVSNIWDDSDLTVNEETSDSMPSQTPNKTRQFNNTLKSNKGKVKPGDLPNYTSGRKGPHQFLSALNIPMQSLNEELKLEGENQGDKKYLKPLVEEKKPRKLSSNARDGAEILSSLRKIPSNELLKRMS</sequence>
<gene>
    <name evidence="2" type="ORF">ECRASSUSDP1_LOCUS4862</name>
</gene>
<evidence type="ECO:0000313" key="2">
    <source>
        <dbReference type="EMBL" id="CAI2363526.1"/>
    </source>
</evidence>
<organism evidence="2 3">
    <name type="scientific">Euplotes crassus</name>
    <dbReference type="NCBI Taxonomy" id="5936"/>
    <lineage>
        <taxon>Eukaryota</taxon>
        <taxon>Sar</taxon>
        <taxon>Alveolata</taxon>
        <taxon>Ciliophora</taxon>
        <taxon>Intramacronucleata</taxon>
        <taxon>Spirotrichea</taxon>
        <taxon>Hypotrichia</taxon>
        <taxon>Euplotida</taxon>
        <taxon>Euplotidae</taxon>
        <taxon>Moneuplotes</taxon>
    </lineage>
</organism>
<feature type="region of interest" description="Disordered" evidence="1">
    <location>
        <begin position="1"/>
        <end position="58"/>
    </location>
</feature>
<dbReference type="EMBL" id="CAMPGE010004678">
    <property type="protein sequence ID" value="CAI2363526.1"/>
    <property type="molecule type" value="Genomic_DNA"/>
</dbReference>
<proteinExistence type="predicted"/>
<evidence type="ECO:0000313" key="3">
    <source>
        <dbReference type="Proteomes" id="UP001295684"/>
    </source>
</evidence>
<protein>
    <submittedName>
        <fullName evidence="2">Uncharacterized protein</fullName>
    </submittedName>
</protein>
<accession>A0AAD1XAA3</accession>
<name>A0AAD1XAA3_EUPCR</name>
<reference evidence="2" key="1">
    <citation type="submission" date="2023-07" db="EMBL/GenBank/DDBJ databases">
        <authorList>
            <consortium name="AG Swart"/>
            <person name="Singh M."/>
            <person name="Singh A."/>
            <person name="Seah K."/>
            <person name="Emmerich C."/>
        </authorList>
    </citation>
    <scope>NUCLEOTIDE SEQUENCE</scope>
    <source>
        <strain evidence="2">DP1</strain>
    </source>
</reference>